<gene>
    <name evidence="2" type="ORF">NW755_007711</name>
</gene>
<evidence type="ECO:0000313" key="3">
    <source>
        <dbReference type="Proteomes" id="UP001152087"/>
    </source>
</evidence>
<accession>A0A9W8R605</accession>
<sequence>MQALKSMQDIFDAKIKEMQRDRKKRDAEREAEAKEQRDINQLQIIALEARISQYEKNAVDLAVRKNRPALVSVTQALAGVGAKSGSTAMMASGTGWLTSAASTF</sequence>
<dbReference type="OrthoDB" id="8954335at2759"/>
<proteinExistence type="predicted"/>
<keyword evidence="3" id="KW-1185">Reference proteome</keyword>
<name>A0A9W8R605_9HYPO</name>
<feature type="region of interest" description="Disordered" evidence="1">
    <location>
        <begin position="1"/>
        <end position="36"/>
    </location>
</feature>
<dbReference type="Proteomes" id="UP001152087">
    <property type="component" value="Unassembled WGS sequence"/>
</dbReference>
<comment type="caution">
    <text evidence="2">The sequence shown here is derived from an EMBL/GenBank/DDBJ whole genome shotgun (WGS) entry which is preliminary data.</text>
</comment>
<dbReference type="AlphaFoldDB" id="A0A9W8R605"/>
<dbReference type="EMBL" id="JAOQAV010000020">
    <property type="protein sequence ID" value="KAJ4186416.1"/>
    <property type="molecule type" value="Genomic_DNA"/>
</dbReference>
<protein>
    <submittedName>
        <fullName evidence="2">Uncharacterized protein</fullName>
    </submittedName>
</protein>
<reference evidence="2" key="1">
    <citation type="submission" date="2022-09" db="EMBL/GenBank/DDBJ databases">
        <title>Fusarium specimens isolated from Avocado Roots.</title>
        <authorList>
            <person name="Stajich J."/>
            <person name="Roper C."/>
            <person name="Heimlech-Rivalta G."/>
        </authorList>
    </citation>
    <scope>NUCLEOTIDE SEQUENCE</scope>
    <source>
        <strain evidence="2">A02</strain>
    </source>
</reference>
<evidence type="ECO:0000313" key="2">
    <source>
        <dbReference type="EMBL" id="KAJ4186416.1"/>
    </source>
</evidence>
<feature type="compositionally biased region" description="Basic and acidic residues" evidence="1">
    <location>
        <begin position="11"/>
        <end position="36"/>
    </location>
</feature>
<evidence type="ECO:0000256" key="1">
    <source>
        <dbReference type="SAM" id="MobiDB-lite"/>
    </source>
</evidence>
<organism evidence="2 3">
    <name type="scientific">Fusarium falciforme</name>
    <dbReference type="NCBI Taxonomy" id="195108"/>
    <lineage>
        <taxon>Eukaryota</taxon>
        <taxon>Fungi</taxon>
        <taxon>Dikarya</taxon>
        <taxon>Ascomycota</taxon>
        <taxon>Pezizomycotina</taxon>
        <taxon>Sordariomycetes</taxon>
        <taxon>Hypocreomycetidae</taxon>
        <taxon>Hypocreales</taxon>
        <taxon>Nectriaceae</taxon>
        <taxon>Fusarium</taxon>
        <taxon>Fusarium solani species complex</taxon>
    </lineage>
</organism>